<evidence type="ECO:0000313" key="2">
    <source>
        <dbReference type="EMBL" id="KZL94078.1"/>
    </source>
</evidence>
<dbReference type="EMBL" id="LWAE01000001">
    <property type="protein sequence ID" value="KZL94078.1"/>
    <property type="molecule type" value="Genomic_DNA"/>
</dbReference>
<sequence length="81" mass="9468">MISVRSVGIFMKRISLGGSDFKEFVTENFYLVDKTLFIKEIIDDGSKVILLPRPRRFGKTLNISILRCFFEKTEETNEELF</sequence>
<accession>A0A161X3K8</accession>
<dbReference type="STRING" id="1121326.CLMAG_11310"/>
<keyword evidence="3" id="KW-1185">Reference proteome</keyword>
<name>A0A161X3K8_9CLOT</name>
<dbReference type="PANTHER" id="PTHR34825">
    <property type="entry name" value="CONSERVED PROTEIN, WITH A WEAK D-GALACTARATE DEHYDRATASE/ALTRONATE HYDROLASE DOMAIN"/>
    <property type="match status" value="1"/>
</dbReference>
<evidence type="ECO:0000259" key="1">
    <source>
        <dbReference type="Pfam" id="PF09820"/>
    </source>
</evidence>
<dbReference type="PANTHER" id="PTHR34825:SF1">
    <property type="entry name" value="AAA-ATPASE-LIKE DOMAIN-CONTAINING PROTEIN"/>
    <property type="match status" value="1"/>
</dbReference>
<organism evidence="2 3">
    <name type="scientific">Clostridium magnum DSM 2767</name>
    <dbReference type="NCBI Taxonomy" id="1121326"/>
    <lineage>
        <taxon>Bacteria</taxon>
        <taxon>Bacillati</taxon>
        <taxon>Bacillota</taxon>
        <taxon>Clostridia</taxon>
        <taxon>Eubacteriales</taxon>
        <taxon>Clostridiaceae</taxon>
        <taxon>Clostridium</taxon>
    </lineage>
</organism>
<dbReference type="PATRIC" id="fig|1121326.3.peg.1093"/>
<proteinExistence type="predicted"/>
<protein>
    <submittedName>
        <fullName evidence="2">Putative AAA-ATPase</fullName>
    </submittedName>
</protein>
<dbReference type="Pfam" id="PF09820">
    <property type="entry name" value="AAA-ATPase_like"/>
    <property type="match status" value="1"/>
</dbReference>
<comment type="caution">
    <text evidence="2">The sequence shown here is derived from an EMBL/GenBank/DDBJ whole genome shotgun (WGS) entry which is preliminary data.</text>
</comment>
<dbReference type="InterPro" id="IPR018631">
    <property type="entry name" value="AAA-ATPase-like_dom"/>
</dbReference>
<reference evidence="2 3" key="1">
    <citation type="submission" date="2016-04" db="EMBL/GenBank/DDBJ databases">
        <title>Genome sequence of Clostridium magnum DSM 2767.</title>
        <authorList>
            <person name="Poehlein A."/>
            <person name="Uhlig R."/>
            <person name="Fischer R."/>
            <person name="Bahl H."/>
            <person name="Daniel R."/>
        </authorList>
    </citation>
    <scope>NUCLEOTIDE SEQUENCE [LARGE SCALE GENOMIC DNA]</scope>
    <source>
        <strain evidence="2 3">DSM 2767</strain>
    </source>
</reference>
<evidence type="ECO:0000313" key="3">
    <source>
        <dbReference type="Proteomes" id="UP000076603"/>
    </source>
</evidence>
<feature type="domain" description="AAA-ATPase-like" evidence="1">
    <location>
        <begin position="17"/>
        <end position="81"/>
    </location>
</feature>
<dbReference type="Proteomes" id="UP000076603">
    <property type="component" value="Unassembled WGS sequence"/>
</dbReference>
<gene>
    <name evidence="2" type="ORF">CLMAG_11310</name>
</gene>
<dbReference type="AlphaFoldDB" id="A0A161X3K8"/>